<comment type="caution">
    <text evidence="1">The sequence shown here is derived from an EMBL/GenBank/DDBJ whole genome shotgun (WGS) entry which is preliminary data.</text>
</comment>
<evidence type="ECO:0000313" key="1">
    <source>
        <dbReference type="EMBL" id="NTS31242.1"/>
    </source>
</evidence>
<dbReference type="AlphaFoldDB" id="A0A849VMX0"/>
<keyword evidence="2" id="KW-1185">Reference proteome</keyword>
<reference evidence="1 2" key="1">
    <citation type="submission" date="2020-05" db="EMBL/GenBank/DDBJ databases">
        <authorList>
            <person name="Kim M.K."/>
        </authorList>
    </citation>
    <scope>NUCLEOTIDE SEQUENCE [LARGE SCALE GENOMIC DNA]</scope>
    <source>
        <strain evidence="1 2">BT25</strain>
    </source>
</reference>
<evidence type="ECO:0000313" key="2">
    <source>
        <dbReference type="Proteomes" id="UP000550508"/>
    </source>
</evidence>
<proteinExistence type="predicted"/>
<dbReference type="Proteomes" id="UP000550508">
    <property type="component" value="Unassembled WGS sequence"/>
</dbReference>
<sequence length="126" mass="14833">MHITWKRTVIGGDELPYDFCAYVENITIARIFRNTDSNNLSVWSVNMQIGNAATDSCLTRREAIEWVEHRFAHFLTTEAGKRDPQEWPHDQRTMELRSMRHENPERYAVLVEDLRSGRVERIGSKR</sequence>
<organism evidence="1 2">
    <name type="scientific">Phyllobacterium pellucidum</name>
    <dbReference type="NCBI Taxonomy" id="2740464"/>
    <lineage>
        <taxon>Bacteria</taxon>
        <taxon>Pseudomonadati</taxon>
        <taxon>Pseudomonadota</taxon>
        <taxon>Alphaproteobacteria</taxon>
        <taxon>Hyphomicrobiales</taxon>
        <taxon>Phyllobacteriaceae</taxon>
        <taxon>Phyllobacterium</taxon>
    </lineage>
</organism>
<dbReference type="RefSeq" id="WP_174207900.1">
    <property type="nucleotide sequence ID" value="NZ_JABUMX010000002.1"/>
</dbReference>
<protein>
    <submittedName>
        <fullName evidence="1">Uncharacterized protein</fullName>
    </submittedName>
</protein>
<name>A0A849VMX0_9HYPH</name>
<gene>
    <name evidence="1" type="ORF">HQ945_08240</name>
</gene>
<dbReference type="EMBL" id="JABUMX010000002">
    <property type="protein sequence ID" value="NTS31242.1"/>
    <property type="molecule type" value="Genomic_DNA"/>
</dbReference>
<accession>A0A849VMX0</accession>